<dbReference type="Gene3D" id="1.10.357.140">
    <property type="entry name" value="UbiA prenyltransferase"/>
    <property type="match status" value="1"/>
</dbReference>
<dbReference type="Proteomes" id="UP000075606">
    <property type="component" value="Unassembled WGS sequence"/>
</dbReference>
<feature type="transmembrane region" description="Helical" evidence="8">
    <location>
        <begin position="275"/>
        <end position="295"/>
    </location>
</feature>
<evidence type="ECO:0000313" key="11">
    <source>
        <dbReference type="Proteomes" id="UP000075606"/>
    </source>
</evidence>
<keyword evidence="2 8" id="KW-0474">Menaquinone biosynthesis</keyword>
<feature type="transmembrane region" description="Helical" evidence="8">
    <location>
        <begin position="245"/>
        <end position="263"/>
    </location>
</feature>
<dbReference type="Gene3D" id="1.20.120.1780">
    <property type="entry name" value="UbiA prenyltransferase"/>
    <property type="match status" value="1"/>
</dbReference>
<evidence type="ECO:0000256" key="4">
    <source>
        <dbReference type="ARBA" id="ARBA00022679"/>
    </source>
</evidence>
<dbReference type="GO" id="GO:0005886">
    <property type="term" value="C:plasma membrane"/>
    <property type="evidence" value="ECO:0007669"/>
    <property type="project" value="UniProtKB-SubCell"/>
</dbReference>
<keyword evidence="11" id="KW-1185">Reference proteome</keyword>
<keyword evidence="3 8" id="KW-1003">Cell membrane</keyword>
<evidence type="ECO:0000256" key="6">
    <source>
        <dbReference type="ARBA" id="ARBA00022989"/>
    </source>
</evidence>
<dbReference type="GO" id="GO:0042371">
    <property type="term" value="P:vitamin K biosynthetic process"/>
    <property type="evidence" value="ECO:0007669"/>
    <property type="project" value="TreeGrafter"/>
</dbReference>
<evidence type="ECO:0000256" key="8">
    <source>
        <dbReference type="HAMAP-Rule" id="MF_01937"/>
    </source>
</evidence>
<dbReference type="RefSeq" id="WP_068219877.1">
    <property type="nucleotide sequence ID" value="NZ_CP139724.1"/>
</dbReference>
<dbReference type="PANTHER" id="PTHR13929">
    <property type="entry name" value="1,4-DIHYDROXY-2-NAPHTHOATE OCTAPRENYLTRANSFERASE"/>
    <property type="match status" value="1"/>
</dbReference>
<evidence type="ECO:0000256" key="2">
    <source>
        <dbReference type="ARBA" id="ARBA00022428"/>
    </source>
</evidence>
<feature type="transmembrane region" description="Helical" evidence="8">
    <location>
        <begin position="149"/>
        <end position="167"/>
    </location>
</feature>
<dbReference type="InterPro" id="IPR004657">
    <property type="entry name" value="MenA"/>
</dbReference>
<reference evidence="10 11" key="1">
    <citation type="submission" date="2016-01" db="EMBL/GenBank/DDBJ databases">
        <title>Genome sequencing of Roseivirga spongicola UST030701-084.</title>
        <authorList>
            <person name="Selvaratnam C."/>
            <person name="Thevarajoo S."/>
            <person name="Goh K.M."/>
            <person name="Ee R."/>
            <person name="Chan K.-G."/>
            <person name="Chong C.S."/>
        </authorList>
    </citation>
    <scope>NUCLEOTIDE SEQUENCE [LARGE SCALE GENOMIC DNA]</scope>
    <source>
        <strain evidence="10 11">UST030701-084</strain>
    </source>
</reference>
<sequence>MKKWLEAFRLRTLPLAMASIGMGAFLAASSGNFDWSIFGLCALTTLFLQVLSNLANDYGDSIHGADSIDRTGPQRAVQSGAITKGAMLRAIIVCSVLALASGVALILQAFGGFGEVFWYFLGLGGLSILAAITYTAGKKPYGYAGLGDISVMIFFGFVAVMGSAYLYEQTINWLYALPSISVGLFSVAVLNLNNIRDIESDKKAGKKSVPVRIGRDAAVIYHWLLLVLGVAASIVFAAIQFEGAQQLLFLLACPLLFINARAVKIYTSSDRLDPFLKQMALSTLLFVLLFGIGQII</sequence>
<dbReference type="PANTHER" id="PTHR13929:SF0">
    <property type="entry name" value="UBIA PRENYLTRANSFERASE DOMAIN-CONTAINING PROTEIN 1"/>
    <property type="match status" value="1"/>
</dbReference>
<evidence type="ECO:0000256" key="9">
    <source>
        <dbReference type="NCBIfam" id="TIGR00751"/>
    </source>
</evidence>
<keyword evidence="6 8" id="KW-1133">Transmembrane helix</keyword>
<dbReference type="EC" id="2.5.1.74" evidence="8 9"/>
<dbReference type="InterPro" id="IPR000537">
    <property type="entry name" value="UbiA_prenyltransferase"/>
</dbReference>
<organism evidence="10 11">
    <name type="scientific">Roseivirga spongicola</name>
    <dbReference type="NCBI Taxonomy" id="333140"/>
    <lineage>
        <taxon>Bacteria</taxon>
        <taxon>Pseudomonadati</taxon>
        <taxon>Bacteroidota</taxon>
        <taxon>Cytophagia</taxon>
        <taxon>Cytophagales</taxon>
        <taxon>Roseivirgaceae</taxon>
        <taxon>Roseivirga</taxon>
    </lineage>
</organism>
<dbReference type="HAMAP" id="MF_01937">
    <property type="entry name" value="MenA_1"/>
    <property type="match status" value="1"/>
</dbReference>
<evidence type="ECO:0000256" key="5">
    <source>
        <dbReference type="ARBA" id="ARBA00022692"/>
    </source>
</evidence>
<dbReference type="STRING" id="333140.AWW68_08485"/>
<feature type="transmembrane region" description="Helical" evidence="8">
    <location>
        <begin position="173"/>
        <end position="192"/>
    </location>
</feature>
<dbReference type="InterPro" id="IPR026046">
    <property type="entry name" value="UBIAD1"/>
</dbReference>
<dbReference type="CDD" id="cd13962">
    <property type="entry name" value="PT_UbiA_UBIAD1"/>
    <property type="match status" value="1"/>
</dbReference>
<evidence type="ECO:0000256" key="3">
    <source>
        <dbReference type="ARBA" id="ARBA00022475"/>
    </source>
</evidence>
<feature type="transmembrane region" description="Helical" evidence="8">
    <location>
        <begin position="12"/>
        <end position="29"/>
    </location>
</feature>
<dbReference type="PIRSF" id="PIRSF005355">
    <property type="entry name" value="UBIAD1"/>
    <property type="match status" value="1"/>
</dbReference>
<accession>A0A150XAZ1</accession>
<dbReference type="NCBIfam" id="TIGR00751">
    <property type="entry name" value="menA"/>
    <property type="match status" value="1"/>
</dbReference>
<dbReference type="EMBL" id="LRPC01000012">
    <property type="protein sequence ID" value="KYG75856.1"/>
    <property type="molecule type" value="Genomic_DNA"/>
</dbReference>
<comment type="function">
    <text evidence="8">Conversion of 1,4-dihydroxy-2-naphthoate (DHNA) to demethylmenaquinone (DMK).</text>
</comment>
<proteinExistence type="inferred from homology"/>
<comment type="similarity">
    <text evidence="8">Belongs to the MenA family. Type 1 subfamily.</text>
</comment>
<keyword evidence="5 8" id="KW-0812">Transmembrane</keyword>
<feature type="transmembrane region" description="Helical" evidence="8">
    <location>
        <begin position="116"/>
        <end position="137"/>
    </location>
</feature>
<evidence type="ECO:0000256" key="1">
    <source>
        <dbReference type="ARBA" id="ARBA00004141"/>
    </source>
</evidence>
<gene>
    <name evidence="8" type="primary">menA</name>
    <name evidence="10" type="ORF">AWW68_08485</name>
</gene>
<dbReference type="UniPathway" id="UPA00079">
    <property type="reaction ID" value="UER00168"/>
</dbReference>
<dbReference type="Pfam" id="PF01040">
    <property type="entry name" value="UbiA"/>
    <property type="match status" value="1"/>
</dbReference>
<feature type="transmembrane region" description="Helical" evidence="8">
    <location>
        <begin position="90"/>
        <end position="110"/>
    </location>
</feature>
<dbReference type="OrthoDB" id="9767568at2"/>
<dbReference type="GO" id="GO:0046428">
    <property type="term" value="F:1,4-dihydroxy-2-naphthoate polyprenyltransferase activity"/>
    <property type="evidence" value="ECO:0007669"/>
    <property type="project" value="UniProtKB-UniRule"/>
</dbReference>
<protein>
    <recommendedName>
        <fullName evidence="8 9">1,4-dihydroxy-2-naphthoate octaprenyltransferase</fullName>
        <shortName evidence="8">DHNA-octaprenyltransferase</shortName>
        <ecNumber evidence="8 9">2.5.1.74</ecNumber>
    </recommendedName>
</protein>
<evidence type="ECO:0000313" key="10">
    <source>
        <dbReference type="EMBL" id="KYG75856.1"/>
    </source>
</evidence>
<evidence type="ECO:0000256" key="7">
    <source>
        <dbReference type="ARBA" id="ARBA00023136"/>
    </source>
</evidence>
<comment type="caution">
    <text evidence="10">The sequence shown here is derived from an EMBL/GenBank/DDBJ whole genome shotgun (WGS) entry which is preliminary data.</text>
</comment>
<keyword evidence="4 8" id="KW-0808">Transferase</keyword>
<feature type="transmembrane region" description="Helical" evidence="8">
    <location>
        <begin position="213"/>
        <end position="239"/>
    </location>
</feature>
<comment type="catalytic activity">
    <reaction evidence="8">
        <text>an all-trans-polyprenyl diphosphate + 1,4-dihydroxy-2-naphthoate + H(+) = a 2-demethylmenaquinol + CO2 + diphosphate</text>
        <dbReference type="Rhea" id="RHEA:26478"/>
        <dbReference type="Rhea" id="RHEA-COMP:9563"/>
        <dbReference type="Rhea" id="RHEA-COMP:9564"/>
        <dbReference type="ChEBI" id="CHEBI:11173"/>
        <dbReference type="ChEBI" id="CHEBI:15378"/>
        <dbReference type="ChEBI" id="CHEBI:16526"/>
        <dbReference type="ChEBI" id="CHEBI:33019"/>
        <dbReference type="ChEBI" id="CHEBI:55437"/>
        <dbReference type="ChEBI" id="CHEBI:58914"/>
        <dbReference type="EC" id="2.5.1.74"/>
    </reaction>
</comment>
<dbReference type="InterPro" id="IPR044878">
    <property type="entry name" value="UbiA_sf"/>
</dbReference>
<keyword evidence="7 8" id="KW-0472">Membrane</keyword>
<name>A0A150XAZ1_9BACT</name>
<dbReference type="AlphaFoldDB" id="A0A150XAZ1"/>
<feature type="transmembrane region" description="Helical" evidence="8">
    <location>
        <begin position="35"/>
        <end position="55"/>
    </location>
</feature>
<comment type="subcellular location">
    <subcellularLocation>
        <location evidence="8">Cell membrane</location>
        <topology evidence="8">Multi-pass membrane protein</topology>
    </subcellularLocation>
    <subcellularLocation>
        <location evidence="1">Membrane</location>
        <topology evidence="1">Multi-pass membrane protein</topology>
    </subcellularLocation>
</comment>
<dbReference type="NCBIfam" id="NF004750">
    <property type="entry name" value="PRK06080.1-2"/>
    <property type="match status" value="1"/>
</dbReference>
<dbReference type="GO" id="GO:0009234">
    <property type="term" value="P:menaquinone biosynthetic process"/>
    <property type="evidence" value="ECO:0007669"/>
    <property type="project" value="UniProtKB-UniRule"/>
</dbReference>
<comment type="pathway">
    <text evidence="8">Quinol/quinone metabolism; menaquinone biosynthesis; menaquinol from 1,4-dihydroxy-2-naphthoate: step 1/2.</text>
</comment>